<protein>
    <submittedName>
        <fullName evidence="1">Spo0E like sporulation regulatory protein</fullName>
    </submittedName>
</protein>
<dbReference type="GO" id="GO:0046983">
    <property type="term" value="F:protein dimerization activity"/>
    <property type="evidence" value="ECO:0007669"/>
    <property type="project" value="InterPro"/>
</dbReference>
<reference evidence="2" key="1">
    <citation type="submission" date="2016-10" db="EMBL/GenBank/DDBJ databases">
        <authorList>
            <person name="Varghese N."/>
            <person name="Submissions S."/>
        </authorList>
    </citation>
    <scope>NUCLEOTIDE SEQUENCE [LARGE SCALE GENOMIC DNA]</scope>
    <source>
        <strain evidence="2">CGMCC 1.3703</strain>
    </source>
</reference>
<accession>A0A1H0QI33</accession>
<dbReference type="OrthoDB" id="2973540at2"/>
<dbReference type="Proteomes" id="UP000198860">
    <property type="component" value="Unassembled WGS sequence"/>
</dbReference>
<gene>
    <name evidence="1" type="ORF">SAMN05421677_11318</name>
</gene>
<dbReference type="Pfam" id="PF09388">
    <property type="entry name" value="SpoOE-like"/>
    <property type="match status" value="1"/>
</dbReference>
<dbReference type="GO" id="GO:0043937">
    <property type="term" value="P:regulation of sporulation"/>
    <property type="evidence" value="ECO:0007669"/>
    <property type="project" value="InterPro"/>
</dbReference>
<dbReference type="InterPro" id="IPR036638">
    <property type="entry name" value="HLH_DNA-bd_sf"/>
</dbReference>
<dbReference type="SUPFAM" id="SSF140500">
    <property type="entry name" value="BAS1536-like"/>
    <property type="match status" value="1"/>
</dbReference>
<dbReference type="RefSeq" id="WP_089652962.1">
    <property type="nucleotide sequence ID" value="NZ_FNIZ01000013.1"/>
</dbReference>
<organism evidence="1 2">
    <name type="scientific">Halobacillus aidingensis</name>
    <dbReference type="NCBI Taxonomy" id="240303"/>
    <lineage>
        <taxon>Bacteria</taxon>
        <taxon>Bacillati</taxon>
        <taxon>Bacillota</taxon>
        <taxon>Bacilli</taxon>
        <taxon>Bacillales</taxon>
        <taxon>Bacillaceae</taxon>
        <taxon>Halobacillus</taxon>
    </lineage>
</organism>
<dbReference type="InterPro" id="IPR018540">
    <property type="entry name" value="Spo0E-like"/>
</dbReference>
<evidence type="ECO:0000313" key="2">
    <source>
        <dbReference type="Proteomes" id="UP000198860"/>
    </source>
</evidence>
<dbReference type="EMBL" id="FNIZ01000013">
    <property type="protein sequence ID" value="SDP16982.1"/>
    <property type="molecule type" value="Genomic_DNA"/>
</dbReference>
<dbReference type="InterPro" id="IPR037208">
    <property type="entry name" value="Spo0E-like_sf"/>
</dbReference>
<dbReference type="Gene3D" id="4.10.280.10">
    <property type="entry name" value="Helix-loop-helix DNA-binding domain"/>
    <property type="match status" value="1"/>
</dbReference>
<proteinExistence type="predicted"/>
<evidence type="ECO:0000313" key="1">
    <source>
        <dbReference type="EMBL" id="SDP16982.1"/>
    </source>
</evidence>
<keyword evidence="2" id="KW-1185">Reference proteome</keyword>
<dbReference type="AlphaFoldDB" id="A0A1H0QI33"/>
<sequence length="49" mass="5728">MDDISLLEEKIESVRQEMYDAYLNGADDEDVLYISQKLDKLLNQLHSLL</sequence>
<name>A0A1H0QI33_HALAD</name>